<evidence type="ECO:0000256" key="9">
    <source>
        <dbReference type="ARBA" id="ARBA00023214"/>
    </source>
</evidence>
<dbReference type="PANTHER" id="PTHR11689">
    <property type="entry name" value="CHLORIDE CHANNEL PROTEIN CLC FAMILY MEMBER"/>
    <property type="match status" value="1"/>
</dbReference>
<evidence type="ECO:0000313" key="15">
    <source>
        <dbReference type="EMBL" id="RWS02997.1"/>
    </source>
</evidence>
<evidence type="ECO:0000256" key="3">
    <source>
        <dbReference type="ARBA" id="ARBA00022692"/>
    </source>
</evidence>
<evidence type="ECO:0000256" key="11">
    <source>
        <dbReference type="RuleBase" id="RU361221"/>
    </source>
</evidence>
<dbReference type="InterPro" id="IPR051280">
    <property type="entry name" value="Cl-channel/antiporter"/>
</dbReference>
<dbReference type="PRINTS" id="PR00762">
    <property type="entry name" value="CLCHANNEL"/>
</dbReference>
<dbReference type="SUPFAM" id="SSF81340">
    <property type="entry name" value="Clc chloride channel"/>
    <property type="match status" value="1"/>
</dbReference>
<dbReference type="EMBL" id="NCKU01007038">
    <property type="protein sequence ID" value="RWS02939.1"/>
    <property type="molecule type" value="Genomic_DNA"/>
</dbReference>
<dbReference type="InterPro" id="IPR014743">
    <property type="entry name" value="Cl-channel_core"/>
</dbReference>
<comment type="caution">
    <text evidence="14">The sequence shown here is derived from an EMBL/GenBank/DDBJ whole genome shotgun (WGS) entry which is preliminary data.</text>
</comment>
<dbReference type="Pfam" id="PF00571">
    <property type="entry name" value="CBS"/>
    <property type="match status" value="1"/>
</dbReference>
<feature type="transmembrane region" description="Helical" evidence="11">
    <location>
        <begin position="487"/>
        <end position="507"/>
    </location>
</feature>
<feature type="transmembrane region" description="Helical" evidence="11">
    <location>
        <begin position="325"/>
        <end position="347"/>
    </location>
</feature>
<evidence type="ECO:0000256" key="10">
    <source>
        <dbReference type="PROSITE-ProRule" id="PRU00703"/>
    </source>
</evidence>
<dbReference type="PROSITE" id="PS51371">
    <property type="entry name" value="CBS"/>
    <property type="match status" value="1"/>
</dbReference>
<dbReference type="InterPro" id="IPR001807">
    <property type="entry name" value="ClC"/>
</dbReference>
<sequence>MHRKRKIDSKRKNEESASKKPLASGSKNVTGSASSSNERETNYKKSQQLLTDALHNLTLPSKKRALSASFKSKFSIDLSRKISDKRGSLNLLSQKYESLDYDICENQLYMEAVKKLTYRAFQNKELFRWVIIFLIGILTALTACFIVICIDVLANFKFKLLRKWMDKCSVENCLEIPLVLWLAMNAGPALLSSAIVTLVAPAAAGSGIPAIKCYLNGVKIPKVVRIQTFFVKVVSVVLSVVGGLAVGKEGPMIHSGAAIAAGISQGKSSTLKKDFNICKQFRQDREKRDFVSAGAAAGVSAAFGAPLGGVLFSLEEGASFWNQALTWRSFFGTMICTFTLNLVMSAYHDHPGELSYSGLVNFGKFDFYMTEYSTFELPLYIIMSVIGGLLGALFNHINHKLTVFRLRHVHQKWAKILETGFVSIVTASLGFLLIISIPDCRQKENSPLSIQLTCPDGSYSVSASLWFKTPEATVKSLFHDNPNTWEALPLFLFVVVYFILAVITYGLSISSGLFIPTLLVGAAWGRLIANCLEHLWPTDDQFIHGRFALIGAAAMLAGVVRMTISLTVILIEATGNITFGLPLMITIMTSKLVGDYFNEGLYDTHIELSEVPFLGWEAPVLSNCIYVSEIMSTPVTRLRTVEKVGRIVFVLKHRTHNGFPVVDDVDDDPLYYDNSSNKRDSFGRFRGLVLRWQLVILLREKIFNENSAKTFDMLSLKTFQEEYPRYPTIDSIDLSPEEYNFTIDLRPVMNPSAYTVSYTSTLPRVFQLFRALGLRHLVVTNDSNEVIGVVTRKDLARYKMHYENGKYTLFEREFCED</sequence>
<organism evidence="14 16">
    <name type="scientific">Dinothrombium tinctorium</name>
    <dbReference type="NCBI Taxonomy" id="1965070"/>
    <lineage>
        <taxon>Eukaryota</taxon>
        <taxon>Metazoa</taxon>
        <taxon>Ecdysozoa</taxon>
        <taxon>Arthropoda</taxon>
        <taxon>Chelicerata</taxon>
        <taxon>Arachnida</taxon>
        <taxon>Acari</taxon>
        <taxon>Acariformes</taxon>
        <taxon>Trombidiformes</taxon>
        <taxon>Prostigmata</taxon>
        <taxon>Anystina</taxon>
        <taxon>Parasitengona</taxon>
        <taxon>Trombidioidea</taxon>
        <taxon>Trombidiidae</taxon>
        <taxon>Dinothrombium</taxon>
    </lineage>
</organism>
<keyword evidence="3 11" id="KW-0812">Transmembrane</keyword>
<protein>
    <recommendedName>
        <fullName evidence="11">Chloride channel protein</fullName>
    </recommendedName>
</protein>
<evidence type="ECO:0000256" key="6">
    <source>
        <dbReference type="ARBA" id="ARBA00023065"/>
    </source>
</evidence>
<evidence type="ECO:0000256" key="4">
    <source>
        <dbReference type="ARBA" id="ARBA00022737"/>
    </source>
</evidence>
<keyword evidence="9 11" id="KW-0868">Chloride</keyword>
<dbReference type="GO" id="GO:0005765">
    <property type="term" value="C:lysosomal membrane"/>
    <property type="evidence" value="ECO:0007669"/>
    <property type="project" value="TreeGrafter"/>
</dbReference>
<feature type="transmembrane region" description="Helical" evidence="11">
    <location>
        <begin position="548"/>
        <end position="571"/>
    </location>
</feature>
<feature type="domain" description="CBS" evidence="13">
    <location>
        <begin position="749"/>
        <end position="806"/>
    </location>
</feature>
<dbReference type="Gene3D" id="1.10.3080.10">
    <property type="entry name" value="Clc chloride channel"/>
    <property type="match status" value="1"/>
</dbReference>
<dbReference type="GO" id="GO:0005254">
    <property type="term" value="F:chloride channel activity"/>
    <property type="evidence" value="ECO:0007669"/>
    <property type="project" value="UniProtKB-UniRule"/>
</dbReference>
<feature type="compositionally biased region" description="Polar residues" evidence="12">
    <location>
        <begin position="25"/>
        <end position="36"/>
    </location>
</feature>
<dbReference type="EMBL" id="NCKU01006982">
    <property type="protein sequence ID" value="RWS02997.1"/>
    <property type="molecule type" value="Genomic_DNA"/>
</dbReference>
<evidence type="ECO:0000256" key="12">
    <source>
        <dbReference type="SAM" id="MobiDB-lite"/>
    </source>
</evidence>
<keyword evidence="7 10" id="KW-0129">CBS domain</keyword>
<keyword evidence="8 11" id="KW-0472">Membrane</keyword>
<accession>A0A3S3RLV3</accession>
<keyword evidence="4" id="KW-0677">Repeat</keyword>
<evidence type="ECO:0000256" key="7">
    <source>
        <dbReference type="ARBA" id="ARBA00023122"/>
    </source>
</evidence>
<comment type="similarity">
    <text evidence="11">Belongs to the chloride channel (TC 2.A.49) family.</text>
</comment>
<feature type="transmembrane region" description="Helical" evidence="11">
    <location>
        <begin position="377"/>
        <end position="395"/>
    </location>
</feature>
<dbReference type="Pfam" id="PF00654">
    <property type="entry name" value="Voltage_CLC"/>
    <property type="match status" value="1"/>
</dbReference>
<evidence type="ECO:0000256" key="8">
    <source>
        <dbReference type="ARBA" id="ARBA00023136"/>
    </source>
</evidence>
<evidence type="ECO:0000256" key="1">
    <source>
        <dbReference type="ARBA" id="ARBA00004141"/>
    </source>
</evidence>
<dbReference type="Proteomes" id="UP000285301">
    <property type="component" value="Unassembled WGS sequence"/>
</dbReference>
<keyword evidence="16" id="KW-1185">Reference proteome</keyword>
<feature type="transmembrane region" description="Helical" evidence="11">
    <location>
        <begin position="189"/>
        <end position="211"/>
    </location>
</feature>
<feature type="transmembrane region" description="Helical" evidence="11">
    <location>
        <begin position="129"/>
        <end position="154"/>
    </location>
</feature>
<dbReference type="InterPro" id="IPR000644">
    <property type="entry name" value="CBS_dom"/>
</dbReference>
<dbReference type="AlphaFoldDB" id="A0A3S3RLV3"/>
<dbReference type="SMART" id="SM00116">
    <property type="entry name" value="CBS"/>
    <property type="match status" value="2"/>
</dbReference>
<comment type="subcellular location">
    <subcellularLocation>
        <location evidence="1 11">Membrane</location>
        <topology evidence="1 11">Multi-pass membrane protein</topology>
    </subcellularLocation>
</comment>
<gene>
    <name evidence="15" type="ORF">B4U79_04817</name>
    <name evidence="14" type="ORF">B4U79_14639</name>
</gene>
<evidence type="ECO:0000256" key="5">
    <source>
        <dbReference type="ARBA" id="ARBA00022989"/>
    </source>
</evidence>
<dbReference type="Gene3D" id="3.10.580.10">
    <property type="entry name" value="CBS-domain"/>
    <property type="match status" value="1"/>
</dbReference>
<keyword evidence="2 11" id="KW-0813">Transport</keyword>
<evidence type="ECO:0000256" key="2">
    <source>
        <dbReference type="ARBA" id="ARBA00022448"/>
    </source>
</evidence>
<keyword evidence="5 11" id="KW-1133">Transmembrane helix</keyword>
<dbReference type="SUPFAM" id="SSF54631">
    <property type="entry name" value="CBS-domain pair"/>
    <property type="match status" value="1"/>
</dbReference>
<dbReference type="InterPro" id="IPR046342">
    <property type="entry name" value="CBS_dom_sf"/>
</dbReference>
<dbReference type="STRING" id="1965070.A0A3S3RLV3"/>
<feature type="region of interest" description="Disordered" evidence="12">
    <location>
        <begin position="1"/>
        <end position="44"/>
    </location>
</feature>
<reference evidence="14" key="2">
    <citation type="submission" date="2018-11" db="EMBL/GenBank/DDBJ databases">
        <title>Trombidioid mite genomics.</title>
        <authorList>
            <person name="Dong X."/>
        </authorList>
    </citation>
    <scope>NUCLEOTIDE SEQUENCE</scope>
    <source>
        <strain evidence="14">UoL-WK</strain>
    </source>
</reference>
<feature type="transmembrane region" description="Helical" evidence="11">
    <location>
        <begin position="416"/>
        <end position="437"/>
    </location>
</feature>
<dbReference type="CDD" id="cd04591">
    <property type="entry name" value="CBS_pair_voltage-gated_CLC_euk_bac"/>
    <property type="match status" value="1"/>
</dbReference>
<keyword evidence="6 11" id="KW-0406">Ion transport</keyword>
<proteinExistence type="inferred from homology"/>
<name>A0A3S3RLV3_9ACAR</name>
<feature type="transmembrane region" description="Helical" evidence="11">
    <location>
        <begin position="223"/>
        <end position="246"/>
    </location>
</feature>
<feature type="transmembrane region" description="Helical" evidence="11">
    <location>
        <begin position="290"/>
        <end position="313"/>
    </location>
</feature>
<dbReference type="PANTHER" id="PTHR11689:SF136">
    <property type="entry name" value="H(+)_CL(-) EXCHANGE TRANSPORTER 7"/>
    <property type="match status" value="1"/>
</dbReference>
<feature type="transmembrane region" description="Helical" evidence="11">
    <location>
        <begin position="514"/>
        <end position="536"/>
    </location>
</feature>
<reference evidence="14 16" key="1">
    <citation type="journal article" date="2018" name="Gigascience">
        <title>Genomes of trombidid mites reveal novel predicted allergens and laterally-transferred genes associated with secondary metabolism.</title>
        <authorList>
            <person name="Dong X."/>
            <person name="Chaisiri K."/>
            <person name="Xia D."/>
            <person name="Armstrong S.D."/>
            <person name="Fang Y."/>
            <person name="Donnelly M.J."/>
            <person name="Kadowaki T."/>
            <person name="McGarry J.W."/>
            <person name="Darby A.C."/>
            <person name="Makepeace B.L."/>
        </authorList>
    </citation>
    <scope>NUCLEOTIDE SEQUENCE [LARGE SCALE GENOMIC DNA]</scope>
    <source>
        <strain evidence="14">UoL-WK</strain>
    </source>
</reference>
<evidence type="ECO:0000313" key="16">
    <source>
        <dbReference type="Proteomes" id="UP000285301"/>
    </source>
</evidence>
<dbReference type="OrthoDB" id="428525at2759"/>
<evidence type="ECO:0000313" key="14">
    <source>
        <dbReference type="EMBL" id="RWS02939.1"/>
    </source>
</evidence>
<evidence type="ECO:0000259" key="13">
    <source>
        <dbReference type="PROSITE" id="PS51371"/>
    </source>
</evidence>